<evidence type="ECO:0000313" key="2">
    <source>
        <dbReference type="Proteomes" id="UP000030101"/>
    </source>
</evidence>
<name>A0ABR4XKV3_9PORP</name>
<accession>A0ABR4XKV3</accession>
<gene>
    <name evidence="1" type="ORF">HQ43_08125</name>
</gene>
<proteinExistence type="predicted"/>
<dbReference type="Proteomes" id="UP000030101">
    <property type="component" value="Unassembled WGS sequence"/>
</dbReference>
<evidence type="ECO:0000313" key="1">
    <source>
        <dbReference type="EMBL" id="KGN92002.1"/>
    </source>
</evidence>
<keyword evidence="2" id="KW-1185">Reference proteome</keyword>
<protein>
    <submittedName>
        <fullName evidence="1">Uncharacterized protein</fullName>
    </submittedName>
</protein>
<dbReference type="EMBL" id="JQZV01000013">
    <property type="protein sequence ID" value="KGN92002.1"/>
    <property type="molecule type" value="Genomic_DNA"/>
</dbReference>
<organism evidence="1 2">
    <name type="scientific">Porphyromonas canoris</name>
    <dbReference type="NCBI Taxonomy" id="36875"/>
    <lineage>
        <taxon>Bacteria</taxon>
        <taxon>Pseudomonadati</taxon>
        <taxon>Bacteroidota</taxon>
        <taxon>Bacteroidia</taxon>
        <taxon>Bacteroidales</taxon>
        <taxon>Porphyromonadaceae</taxon>
        <taxon>Porphyromonas</taxon>
    </lineage>
</organism>
<sequence length="387" mass="44848">MLIMNQIITDFIEYVQNDMPTRNKERAQQETQQRFGMTKDGKVYYTNHFAVRFCYSKNGSFSNTVLALSKLQKFDHIPFFVVLIKGNQDSALFLANSSLLQKISHSSQELRKNNIKGSFNGSDIIKRYNDIPNDSEHVGQLFAIHEGFTWDENLERLVEATLEIKPHKEKFKPNERQIENLFSSVNRAKEFVKSKDYEILKKDLDKRVERNLKAILVASRIENVNIRGRLIEYIITTKNSTVLEDLRYIESQLPVYDTRNGLGDYVLEFSDRKTYTDIKTKIMYLDSNPKAYNVDKFLECMSEKNSVFMLYLIGINENGLVNCVLCSVYDKQIIDATILQFHWAGRATRGVAQFKGSDLSDIILANNFNNDINSDQCNSFLQKLLDR</sequence>
<reference evidence="1 2" key="1">
    <citation type="submission" date="2014-08" db="EMBL/GenBank/DDBJ databases">
        <title>Porphyromonas canoris strain:OH2762 Genome sequencing.</title>
        <authorList>
            <person name="Wallis C."/>
            <person name="Deusch O."/>
            <person name="O'Flynn C."/>
            <person name="Davis I."/>
            <person name="Jospin G."/>
            <person name="Darling A.E."/>
            <person name="Coil D.A."/>
            <person name="Alexiev A."/>
            <person name="Horsfall A."/>
            <person name="Kirkwood N."/>
            <person name="Harris S."/>
            <person name="Eisen J.A."/>
        </authorList>
    </citation>
    <scope>NUCLEOTIDE SEQUENCE [LARGE SCALE GENOMIC DNA]</scope>
    <source>
        <strain evidence="2">COT-108 OH2762</strain>
    </source>
</reference>
<comment type="caution">
    <text evidence="1">The sequence shown here is derived from an EMBL/GenBank/DDBJ whole genome shotgun (WGS) entry which is preliminary data.</text>
</comment>